<dbReference type="Gene3D" id="2.60.200.20">
    <property type="match status" value="1"/>
</dbReference>
<protein>
    <recommendedName>
        <fullName evidence="4">FHA domain-containing protein</fullName>
    </recommendedName>
</protein>
<evidence type="ECO:0008006" key="4">
    <source>
        <dbReference type="Google" id="ProtNLM"/>
    </source>
</evidence>
<keyword evidence="1" id="KW-0472">Membrane</keyword>
<dbReference type="InterPro" id="IPR008984">
    <property type="entry name" value="SMAD_FHA_dom_sf"/>
</dbReference>
<reference evidence="2 3" key="1">
    <citation type="journal article" date="2017" name="ISME J.">
        <title>Energy and carbon metabolisms in a deep terrestrial subsurface fluid microbial community.</title>
        <authorList>
            <person name="Momper L."/>
            <person name="Jungbluth S.P."/>
            <person name="Lee M.D."/>
            <person name="Amend J.P."/>
        </authorList>
    </citation>
    <scope>NUCLEOTIDE SEQUENCE [LARGE SCALE GENOMIC DNA]</scope>
    <source>
        <strain evidence="2">SURF_17</strain>
    </source>
</reference>
<evidence type="ECO:0000313" key="3">
    <source>
        <dbReference type="Proteomes" id="UP000285961"/>
    </source>
</evidence>
<evidence type="ECO:0000313" key="2">
    <source>
        <dbReference type="EMBL" id="RJP64436.1"/>
    </source>
</evidence>
<keyword evidence="1" id="KW-1133">Transmembrane helix</keyword>
<dbReference type="SUPFAM" id="SSF49879">
    <property type="entry name" value="SMAD/FHA domain"/>
    <property type="match status" value="1"/>
</dbReference>
<dbReference type="EMBL" id="QZKI01000140">
    <property type="protein sequence ID" value="RJP64436.1"/>
    <property type="molecule type" value="Genomic_DNA"/>
</dbReference>
<sequence length="280" mass="30944">MKKAFVAGLLILAIGFVLWQLITRELSHPTDQMAVRIDKERMIWFACPSCNKMFMAEETTKKGYCPYCSFETILVGDKKVLGKSSEGSGFVWFFSPNCGKFFLAYETKQAGKCPYCGEVIDLTAPPTTDLQTEPAPVVALIQPHAKKLLAAAIALFIISIAGIYVLLESRVVLSLKPIAGAASEEASIALSRRQVKKKKLTLGNAPDADIVVNDPALSNARCVLSFVRVGGKTHAYLRYTTNQPVWVNEKFQYNPHLKDHDKVKIGNIIFEVHAHGKRVS</sequence>
<keyword evidence="1" id="KW-0812">Transmembrane</keyword>
<feature type="transmembrane region" description="Helical" evidence="1">
    <location>
        <begin position="148"/>
        <end position="167"/>
    </location>
</feature>
<dbReference type="AlphaFoldDB" id="A0A419ENP6"/>
<dbReference type="CDD" id="cd00060">
    <property type="entry name" value="FHA"/>
    <property type="match status" value="1"/>
</dbReference>
<evidence type="ECO:0000256" key="1">
    <source>
        <dbReference type="SAM" id="Phobius"/>
    </source>
</evidence>
<accession>A0A419ENP6</accession>
<dbReference type="Proteomes" id="UP000285961">
    <property type="component" value="Unassembled WGS sequence"/>
</dbReference>
<gene>
    <name evidence="2" type="ORF">C4532_19280</name>
</gene>
<name>A0A419ENP6_9BACT</name>
<proteinExistence type="predicted"/>
<comment type="caution">
    <text evidence="2">The sequence shown here is derived from an EMBL/GenBank/DDBJ whole genome shotgun (WGS) entry which is preliminary data.</text>
</comment>
<organism evidence="2 3">
    <name type="scientific">Candidatus Abyssobacteria bacterium SURF_17</name>
    <dbReference type="NCBI Taxonomy" id="2093361"/>
    <lineage>
        <taxon>Bacteria</taxon>
        <taxon>Pseudomonadati</taxon>
        <taxon>Candidatus Hydrogenedentota</taxon>
        <taxon>Candidatus Abyssobacteria</taxon>
    </lineage>
</organism>